<feature type="region of interest" description="Disordered" evidence="1">
    <location>
        <begin position="1"/>
        <end position="26"/>
    </location>
</feature>
<accession>A0A182M915</accession>
<organism evidence="2 3">
    <name type="scientific">Anopheles culicifacies</name>
    <dbReference type="NCBI Taxonomy" id="139723"/>
    <lineage>
        <taxon>Eukaryota</taxon>
        <taxon>Metazoa</taxon>
        <taxon>Ecdysozoa</taxon>
        <taxon>Arthropoda</taxon>
        <taxon>Hexapoda</taxon>
        <taxon>Insecta</taxon>
        <taxon>Pterygota</taxon>
        <taxon>Neoptera</taxon>
        <taxon>Endopterygota</taxon>
        <taxon>Diptera</taxon>
        <taxon>Nematocera</taxon>
        <taxon>Culicoidea</taxon>
        <taxon>Culicidae</taxon>
        <taxon>Anophelinae</taxon>
        <taxon>Anopheles</taxon>
        <taxon>culicifacies species complex</taxon>
    </lineage>
</organism>
<protein>
    <submittedName>
        <fullName evidence="2">Uncharacterized protein</fullName>
    </submittedName>
</protein>
<keyword evidence="3" id="KW-1185">Reference proteome</keyword>
<proteinExistence type="predicted"/>
<dbReference type="Proteomes" id="UP000075883">
    <property type="component" value="Unassembled WGS sequence"/>
</dbReference>
<sequence length="110" mass="12271">MTSGSNVSRDLVMGTPEWIHESPPTPRFENRLRLRSTPIDSGAPSTPEYSDRLRLLRSTPEYSDRLRSSIHSGVLRSTPVDPIDSGVRWDITQLRGSGPIVDSDNYSVFA</sequence>
<dbReference type="VEuPathDB" id="VectorBase:ACUA012456"/>
<evidence type="ECO:0000313" key="3">
    <source>
        <dbReference type="Proteomes" id="UP000075883"/>
    </source>
</evidence>
<dbReference type="EMBL" id="AXCM01002782">
    <property type="status" value="NOT_ANNOTATED_CDS"/>
    <property type="molecule type" value="Genomic_DNA"/>
</dbReference>
<reference evidence="3" key="1">
    <citation type="submission" date="2013-09" db="EMBL/GenBank/DDBJ databases">
        <title>The Genome Sequence of Anopheles culicifacies species A.</title>
        <authorList>
            <consortium name="The Broad Institute Genomics Platform"/>
            <person name="Neafsey D.E."/>
            <person name="Besansky N."/>
            <person name="Howell P."/>
            <person name="Walton C."/>
            <person name="Young S.K."/>
            <person name="Zeng Q."/>
            <person name="Gargeya S."/>
            <person name="Fitzgerald M."/>
            <person name="Haas B."/>
            <person name="Abouelleil A."/>
            <person name="Allen A.W."/>
            <person name="Alvarado L."/>
            <person name="Arachchi H.M."/>
            <person name="Berlin A.M."/>
            <person name="Chapman S.B."/>
            <person name="Gainer-Dewar J."/>
            <person name="Goldberg J."/>
            <person name="Griggs A."/>
            <person name="Gujja S."/>
            <person name="Hansen M."/>
            <person name="Howarth C."/>
            <person name="Imamovic A."/>
            <person name="Ireland A."/>
            <person name="Larimer J."/>
            <person name="McCowan C."/>
            <person name="Murphy C."/>
            <person name="Pearson M."/>
            <person name="Poon T.W."/>
            <person name="Priest M."/>
            <person name="Roberts A."/>
            <person name="Saif S."/>
            <person name="Shea T."/>
            <person name="Sisk P."/>
            <person name="Sykes S."/>
            <person name="Wortman J."/>
            <person name="Nusbaum C."/>
            <person name="Birren B."/>
        </authorList>
    </citation>
    <scope>NUCLEOTIDE SEQUENCE [LARGE SCALE GENOMIC DNA]</scope>
    <source>
        <strain evidence="3">A-37</strain>
    </source>
</reference>
<evidence type="ECO:0000313" key="2">
    <source>
        <dbReference type="EnsemblMetazoa" id="ACUA012456-PA"/>
    </source>
</evidence>
<reference evidence="2" key="2">
    <citation type="submission" date="2020-05" db="UniProtKB">
        <authorList>
            <consortium name="EnsemblMetazoa"/>
        </authorList>
    </citation>
    <scope>IDENTIFICATION</scope>
    <source>
        <strain evidence="2">A-37</strain>
    </source>
</reference>
<evidence type="ECO:0000256" key="1">
    <source>
        <dbReference type="SAM" id="MobiDB-lite"/>
    </source>
</evidence>
<name>A0A182M915_9DIPT</name>
<dbReference type="EnsemblMetazoa" id="ACUA012456-RA">
    <property type="protein sequence ID" value="ACUA012456-PA"/>
    <property type="gene ID" value="ACUA012456"/>
</dbReference>
<dbReference type="EMBL" id="AXCM01002781">
    <property type="status" value="NOT_ANNOTATED_CDS"/>
    <property type="molecule type" value="Genomic_DNA"/>
</dbReference>
<dbReference type="AlphaFoldDB" id="A0A182M915"/>